<comment type="caution">
    <text evidence="1">The sequence shown here is derived from an EMBL/GenBank/DDBJ whole genome shotgun (WGS) entry which is preliminary data.</text>
</comment>
<protein>
    <submittedName>
        <fullName evidence="1">Uncharacterized protein</fullName>
    </submittedName>
</protein>
<proteinExistence type="predicted"/>
<name>A0ABX3XH42_9GAMM</name>
<dbReference type="Proteomes" id="UP000194040">
    <property type="component" value="Unassembled WGS sequence"/>
</dbReference>
<evidence type="ECO:0000313" key="2">
    <source>
        <dbReference type="Proteomes" id="UP000194040"/>
    </source>
</evidence>
<sequence>MQIDFQLNNIDYSVSDSLMRNIMDYRVGLHEFSVFERFVDFFYYLFTGESVISDYREIYEILYPNIATAEISDPLSLTLWRTRSDDPTEWRPIVGFVRLIDQSRSDVIKRYAIAENKQGDTTSLITMSVDGIIIAEAICSDESLLFLKTHLYNENSNKIILTKEMDSPEITEGISAQFENLLKEHLLTQIKLEEVIKVAPSIDDIEYPARKENNQYAEGLGFKLALSPNSTLMKHALTQSD</sequence>
<dbReference type="EMBL" id="LUTQ01000012">
    <property type="protein sequence ID" value="OSN10890.1"/>
    <property type="molecule type" value="Genomic_DNA"/>
</dbReference>
<organism evidence="1 2">
    <name type="scientific">Lonsdalea iberica</name>
    <dbReference type="NCBI Taxonomy" id="1082703"/>
    <lineage>
        <taxon>Bacteria</taxon>
        <taxon>Pseudomonadati</taxon>
        <taxon>Pseudomonadota</taxon>
        <taxon>Gammaproteobacteria</taxon>
        <taxon>Enterobacterales</taxon>
        <taxon>Pectobacteriaceae</taxon>
        <taxon>Lonsdalea</taxon>
    </lineage>
</organism>
<keyword evidence="2" id="KW-1185">Reference proteome</keyword>
<accession>A0ABX3XH42</accession>
<gene>
    <name evidence="1" type="ORF">AU512_05720</name>
</gene>
<dbReference type="RefSeq" id="WP_094100551.1">
    <property type="nucleotide sequence ID" value="NZ_LUTQ01000012.1"/>
</dbReference>
<evidence type="ECO:0000313" key="1">
    <source>
        <dbReference type="EMBL" id="OSN10890.1"/>
    </source>
</evidence>
<reference evidence="1 2" key="1">
    <citation type="submission" date="2016-02" db="EMBL/GenBank/DDBJ databases">
        <title>Species-wide whole genome sequencing reveals diversity, host range in Lonsdalea quercina.</title>
        <authorList>
            <person name="Li Y."/>
        </authorList>
    </citation>
    <scope>NUCLEOTIDE SEQUENCE [LARGE SCALE GENOMIC DNA]</scope>
    <source>
        <strain evidence="1 2">LMG 26265</strain>
    </source>
</reference>